<evidence type="ECO:0000256" key="1">
    <source>
        <dbReference type="SAM" id="Phobius"/>
    </source>
</evidence>
<dbReference type="GO" id="GO:0016020">
    <property type="term" value="C:membrane"/>
    <property type="evidence" value="ECO:0007669"/>
    <property type="project" value="TreeGrafter"/>
</dbReference>
<dbReference type="EMBL" id="KQ459597">
    <property type="protein sequence ID" value="KPI95041.1"/>
    <property type="molecule type" value="Genomic_DNA"/>
</dbReference>
<gene>
    <name evidence="2" type="ORF">RR46_12045</name>
</gene>
<dbReference type="PANTHER" id="PTHR12242:SF1">
    <property type="entry name" value="MYND-TYPE DOMAIN-CONTAINING PROTEIN"/>
    <property type="match status" value="1"/>
</dbReference>
<feature type="transmembrane region" description="Helical" evidence="1">
    <location>
        <begin position="276"/>
        <end position="299"/>
    </location>
</feature>
<keyword evidence="1" id="KW-0472">Membrane</keyword>
<keyword evidence="3" id="KW-1185">Reference proteome</keyword>
<feature type="transmembrane region" description="Helical" evidence="1">
    <location>
        <begin position="37"/>
        <end position="59"/>
    </location>
</feature>
<evidence type="ECO:0000313" key="3">
    <source>
        <dbReference type="Proteomes" id="UP000053268"/>
    </source>
</evidence>
<accession>A0A194PNN2</accession>
<feature type="transmembrane region" description="Helical" evidence="1">
    <location>
        <begin position="65"/>
        <end position="89"/>
    </location>
</feature>
<protein>
    <submittedName>
        <fullName evidence="2">Protein rolling stone</fullName>
    </submittedName>
</protein>
<feature type="transmembrane region" description="Helical" evidence="1">
    <location>
        <begin position="237"/>
        <end position="256"/>
    </location>
</feature>
<dbReference type="PANTHER" id="PTHR12242">
    <property type="entry name" value="OS02G0130600 PROTEIN-RELATED"/>
    <property type="match status" value="1"/>
</dbReference>
<dbReference type="Proteomes" id="UP000053268">
    <property type="component" value="Unassembled WGS sequence"/>
</dbReference>
<evidence type="ECO:0000313" key="2">
    <source>
        <dbReference type="EMBL" id="KPI95041.1"/>
    </source>
</evidence>
<dbReference type="Pfam" id="PF21534">
    <property type="entry name" value="Rost"/>
    <property type="match status" value="1"/>
</dbReference>
<feature type="transmembrane region" description="Helical" evidence="1">
    <location>
        <begin position="167"/>
        <end position="187"/>
    </location>
</feature>
<organism evidence="2 3">
    <name type="scientific">Papilio xuthus</name>
    <name type="common">Asian swallowtail butterfly</name>
    <dbReference type="NCBI Taxonomy" id="66420"/>
    <lineage>
        <taxon>Eukaryota</taxon>
        <taxon>Metazoa</taxon>
        <taxon>Ecdysozoa</taxon>
        <taxon>Arthropoda</taxon>
        <taxon>Hexapoda</taxon>
        <taxon>Insecta</taxon>
        <taxon>Pterygota</taxon>
        <taxon>Neoptera</taxon>
        <taxon>Endopterygota</taxon>
        <taxon>Lepidoptera</taxon>
        <taxon>Glossata</taxon>
        <taxon>Ditrysia</taxon>
        <taxon>Papilionoidea</taxon>
        <taxon>Papilionidae</taxon>
        <taxon>Papilioninae</taxon>
        <taxon>Papilio</taxon>
    </lineage>
</organism>
<keyword evidence="1" id="KW-1133">Transmembrane helix</keyword>
<dbReference type="AlphaFoldDB" id="A0A194PNN2"/>
<sequence length="322" mass="36670">MTQLSWRQKAGCFFGALKPGDERPELFARSWLGLWAVYWRVPIFLWSLITIIWSTAAFWGSVDKYMLYMTHWGLLLILVESFFGVIVALKEDRYLPGLPEPIHTDATTPDYGSFVGSLKNETLRPSSAPIMHQDKTNKFRACGASWDITHIRFGRNTKGAFPWYVKVYWVLYNITIPVAFLITVFYWSILNTAIKKVNYAPNPTLDVMLHGVNSLVMLAELFLSAHPSRLLHVMQPLYFGVVYLIFTIVYYDAGGLDPWGHVFIYPVIDWSKPEQTLVVASLTGLFLVLMHVLTVGVATSRDVIARRCRSTPNGLYNDGFEA</sequence>
<name>A0A194PNN2_PAPXU</name>
<dbReference type="InterPro" id="IPR049352">
    <property type="entry name" value="Rost"/>
</dbReference>
<dbReference type="STRING" id="66420.A0A194PNN2"/>
<proteinExistence type="predicted"/>
<keyword evidence="1" id="KW-0812">Transmembrane</keyword>
<reference evidence="2 3" key="1">
    <citation type="journal article" date="2015" name="Nat. Commun.">
        <title>Outbred genome sequencing and CRISPR/Cas9 gene editing in butterflies.</title>
        <authorList>
            <person name="Li X."/>
            <person name="Fan D."/>
            <person name="Zhang W."/>
            <person name="Liu G."/>
            <person name="Zhang L."/>
            <person name="Zhao L."/>
            <person name="Fang X."/>
            <person name="Chen L."/>
            <person name="Dong Y."/>
            <person name="Chen Y."/>
            <person name="Ding Y."/>
            <person name="Zhao R."/>
            <person name="Feng M."/>
            <person name="Zhu Y."/>
            <person name="Feng Y."/>
            <person name="Jiang X."/>
            <person name="Zhu D."/>
            <person name="Xiang H."/>
            <person name="Feng X."/>
            <person name="Li S."/>
            <person name="Wang J."/>
            <person name="Zhang G."/>
            <person name="Kronforst M.R."/>
            <person name="Wang W."/>
        </authorList>
    </citation>
    <scope>NUCLEOTIDE SEQUENCE [LARGE SCALE GENOMIC DNA]</scope>
    <source>
        <strain evidence="2">Ya'a_city_454_Px</strain>
        <tissue evidence="2">Whole body</tissue>
    </source>
</reference>